<name>G5AHI9_PHYSP</name>
<evidence type="ECO:0000313" key="3">
    <source>
        <dbReference type="Proteomes" id="UP000002640"/>
    </source>
</evidence>
<accession>G5AHI9</accession>
<protein>
    <submittedName>
        <fullName evidence="2">Uncharacterized protein</fullName>
    </submittedName>
</protein>
<organism evidence="2 3">
    <name type="scientific">Phytophthora sojae (strain P6497)</name>
    <name type="common">Soybean stem and root rot agent</name>
    <name type="synonym">Phytophthora megasperma f. sp. glycines</name>
    <dbReference type="NCBI Taxonomy" id="1094619"/>
    <lineage>
        <taxon>Eukaryota</taxon>
        <taxon>Sar</taxon>
        <taxon>Stramenopiles</taxon>
        <taxon>Oomycota</taxon>
        <taxon>Peronosporomycetes</taxon>
        <taxon>Peronosporales</taxon>
        <taxon>Peronosporaceae</taxon>
        <taxon>Phytophthora</taxon>
    </lineage>
</organism>
<dbReference type="KEGG" id="psoj:PHYSODRAFT_258989"/>
<dbReference type="AlphaFoldDB" id="G5AHI9"/>
<evidence type="ECO:0000313" key="2">
    <source>
        <dbReference type="EMBL" id="EGZ05031.1"/>
    </source>
</evidence>
<keyword evidence="3" id="KW-1185">Reference proteome</keyword>
<reference evidence="2 3" key="1">
    <citation type="journal article" date="2006" name="Science">
        <title>Phytophthora genome sequences uncover evolutionary origins and mechanisms of pathogenesis.</title>
        <authorList>
            <person name="Tyler B.M."/>
            <person name="Tripathy S."/>
            <person name="Zhang X."/>
            <person name="Dehal P."/>
            <person name="Jiang R.H."/>
            <person name="Aerts A."/>
            <person name="Arredondo F.D."/>
            <person name="Baxter L."/>
            <person name="Bensasson D."/>
            <person name="Beynon J.L."/>
            <person name="Chapman J."/>
            <person name="Damasceno C.M."/>
            <person name="Dorrance A.E."/>
            <person name="Dou D."/>
            <person name="Dickerman A.W."/>
            <person name="Dubchak I.L."/>
            <person name="Garbelotto M."/>
            <person name="Gijzen M."/>
            <person name="Gordon S.G."/>
            <person name="Govers F."/>
            <person name="Grunwald N.J."/>
            <person name="Huang W."/>
            <person name="Ivors K.L."/>
            <person name="Jones R.W."/>
            <person name="Kamoun S."/>
            <person name="Krampis K."/>
            <person name="Lamour K.H."/>
            <person name="Lee M.K."/>
            <person name="McDonald W.H."/>
            <person name="Medina M."/>
            <person name="Meijer H.J."/>
            <person name="Nordberg E.K."/>
            <person name="Maclean D.J."/>
            <person name="Ospina-Giraldo M.D."/>
            <person name="Morris P.F."/>
            <person name="Phuntumart V."/>
            <person name="Putnam N.H."/>
            <person name="Rash S."/>
            <person name="Rose J.K."/>
            <person name="Sakihama Y."/>
            <person name="Salamov A.A."/>
            <person name="Savidor A."/>
            <person name="Scheuring C.F."/>
            <person name="Smith B.M."/>
            <person name="Sobral B.W."/>
            <person name="Terry A."/>
            <person name="Torto-Alalibo T.A."/>
            <person name="Win J."/>
            <person name="Xu Z."/>
            <person name="Zhang H."/>
            <person name="Grigoriev I.V."/>
            <person name="Rokhsar D.S."/>
            <person name="Boore J.L."/>
        </authorList>
    </citation>
    <scope>NUCLEOTIDE SEQUENCE [LARGE SCALE GENOMIC DNA]</scope>
    <source>
        <strain evidence="2 3">P6497</strain>
    </source>
</reference>
<dbReference type="InParanoid" id="G5AHI9"/>
<sequence>MCNTTLRQNRGLDIPVTSKQNLYVRPGEHATVEIKYGYSNPQKEGVWAGRGDLWVTCINYAAKSWARSVKVVNISNQMTLVYENTPSPEERTKQMELEDFEWAHQPPAVKPAEYPWPSKIQVMIDRKKKTCKEIPLQTRPQSLRAGVARAQPKIMCDMAVQTCTMVEIGTQTGPIVLGQEEMSEKTLDVNEPDIPVETASETEPEAEPVRPELPGQDVPDEDEELDDRPSCAMVSTPVWRLEEEYIRCMRASQEDLDYEPAVYLREGSEVMSQLREELAMLPELKDLSPECDISKADVGEPGRTSPGEVGKLRNILEYLCKISWEMEMLPPPWPGAWYVIWT</sequence>
<dbReference type="Proteomes" id="UP000002640">
    <property type="component" value="Unassembled WGS sequence"/>
</dbReference>
<feature type="region of interest" description="Disordered" evidence="1">
    <location>
        <begin position="193"/>
        <end position="228"/>
    </location>
</feature>
<dbReference type="EMBL" id="JH159170">
    <property type="protein sequence ID" value="EGZ05031.1"/>
    <property type="molecule type" value="Genomic_DNA"/>
</dbReference>
<evidence type="ECO:0000256" key="1">
    <source>
        <dbReference type="SAM" id="MobiDB-lite"/>
    </source>
</evidence>
<dbReference type="RefSeq" id="XP_009539540.1">
    <property type="nucleotide sequence ID" value="XM_009541245.1"/>
</dbReference>
<gene>
    <name evidence="2" type="ORF">PHYSODRAFT_258989</name>
</gene>
<proteinExistence type="predicted"/>
<dbReference type="GeneID" id="20639025"/>